<dbReference type="STRING" id="1197717.BED41_02375"/>
<protein>
    <submittedName>
        <fullName evidence="1">Uncharacterized protein</fullName>
    </submittedName>
</protein>
<name>A0A1B2I266_9BACT</name>
<dbReference type="RefSeq" id="WP_066742622.1">
    <property type="nucleotide sequence ID" value="NZ_CP016757.1"/>
</dbReference>
<sequence>MMIDKKVVILMILTAVLFAGVPFVTGALFGESGVPLLGQARDYISAGSGAEFAAHFSAFTGLSYWLLSGCCDFFYEFDEEGLWDFLYYLFHDGPGRYRFERDVPGTFSI</sequence>
<dbReference type="OrthoDB" id="6453at2"/>
<dbReference type="GeneID" id="83056696"/>
<dbReference type="AlphaFoldDB" id="A0A1B2I266"/>
<gene>
    <name evidence="1" type="ORF">BED41_02375</name>
</gene>
<reference evidence="1" key="1">
    <citation type="submission" date="2016-08" db="EMBL/GenBank/DDBJ databases">
        <title>Complete genome of Cloacibacillus porcorum.</title>
        <authorList>
            <person name="Looft T."/>
            <person name="Bayles D.O."/>
            <person name="Alt D.P."/>
        </authorList>
    </citation>
    <scope>NUCLEOTIDE SEQUENCE [LARGE SCALE GENOMIC DNA]</scope>
    <source>
        <strain evidence="1">CL-84</strain>
    </source>
</reference>
<dbReference type="Proteomes" id="UP000093044">
    <property type="component" value="Chromosome"/>
</dbReference>
<accession>A0A1B2I266</accession>
<evidence type="ECO:0000313" key="2">
    <source>
        <dbReference type="Proteomes" id="UP000093044"/>
    </source>
</evidence>
<dbReference type="KEGG" id="cpor:BED41_02375"/>
<proteinExistence type="predicted"/>
<keyword evidence="2" id="KW-1185">Reference proteome</keyword>
<evidence type="ECO:0000313" key="1">
    <source>
        <dbReference type="EMBL" id="ANZ44037.1"/>
    </source>
</evidence>
<dbReference type="EMBL" id="CP016757">
    <property type="protein sequence ID" value="ANZ44037.1"/>
    <property type="molecule type" value="Genomic_DNA"/>
</dbReference>
<organism evidence="1 2">
    <name type="scientific">Cloacibacillus porcorum</name>
    <dbReference type="NCBI Taxonomy" id="1197717"/>
    <lineage>
        <taxon>Bacteria</taxon>
        <taxon>Thermotogati</taxon>
        <taxon>Synergistota</taxon>
        <taxon>Synergistia</taxon>
        <taxon>Synergistales</taxon>
        <taxon>Synergistaceae</taxon>
        <taxon>Cloacibacillus</taxon>
    </lineage>
</organism>